<proteinExistence type="predicted"/>
<comment type="caution">
    <text evidence="2">The sequence shown here is derived from an EMBL/GenBank/DDBJ whole genome shotgun (WGS) entry which is preliminary data.</text>
</comment>
<dbReference type="Proteomes" id="UP000003704">
    <property type="component" value="Unassembled WGS sequence"/>
</dbReference>
<dbReference type="Pfam" id="PF11219">
    <property type="entry name" value="DUF3014"/>
    <property type="match status" value="1"/>
</dbReference>
<reference evidence="2 3" key="1">
    <citation type="journal article" date="2012" name="J. Bacteriol.">
        <title>Genome Sequence of n-Alkane-Degrading Hydrocarboniphaga effusa Strain AP103T (ATCC BAA-332T).</title>
        <authorList>
            <person name="Chang H.K."/>
            <person name="Zylstra G.J."/>
            <person name="Chae J.C."/>
        </authorList>
    </citation>
    <scope>NUCLEOTIDE SEQUENCE [LARGE SCALE GENOMIC DNA]</scope>
    <source>
        <strain evidence="2 3">AP103</strain>
    </source>
</reference>
<organism evidence="2 3">
    <name type="scientific">Hydrocarboniphaga effusa AP103</name>
    <dbReference type="NCBI Taxonomy" id="1172194"/>
    <lineage>
        <taxon>Bacteria</taxon>
        <taxon>Pseudomonadati</taxon>
        <taxon>Pseudomonadota</taxon>
        <taxon>Gammaproteobacteria</taxon>
        <taxon>Nevskiales</taxon>
        <taxon>Nevskiaceae</taxon>
        <taxon>Hydrocarboniphaga</taxon>
    </lineage>
</organism>
<sequence>MKAKDLIGALLVVAIVAAGALWLFREQLGLAAKTEPAPAVVEHRPESILEPGRALTPPPPEVADDAPASPNEDPAVAPAPLPSLQDSDEPVRQSLIDLFGLDVVEQYLLPQALIMRFVVMVDNLPNPNLTAKMRSIRKVGGDFVVEQRDDRIYLSDANPARYAALVQALQVADMSRVAAFYRQHYRLFQQAYDQLGYSQRSFNQRFAYVLDHLLATPQVEGPIELLRPRFFYEFADPQLQALSSGQKAMLRLGAGNRVIVEAKLSELRRLISQLPPS</sequence>
<evidence type="ECO:0000313" key="2">
    <source>
        <dbReference type="EMBL" id="EIT68999.1"/>
    </source>
</evidence>
<keyword evidence="3" id="KW-1185">Reference proteome</keyword>
<evidence type="ECO:0000256" key="1">
    <source>
        <dbReference type="SAM" id="MobiDB-lite"/>
    </source>
</evidence>
<accession>I7ZAY3</accession>
<evidence type="ECO:0000313" key="3">
    <source>
        <dbReference type="Proteomes" id="UP000003704"/>
    </source>
</evidence>
<protein>
    <recommendedName>
        <fullName evidence="4">DUF3014 domain-containing protein</fullName>
    </recommendedName>
</protein>
<dbReference type="STRING" id="1172194.WQQ_25810"/>
<evidence type="ECO:0008006" key="4">
    <source>
        <dbReference type="Google" id="ProtNLM"/>
    </source>
</evidence>
<dbReference type="EMBL" id="AKGD01000002">
    <property type="protein sequence ID" value="EIT68999.1"/>
    <property type="molecule type" value="Genomic_DNA"/>
</dbReference>
<dbReference type="RefSeq" id="WP_007185524.1">
    <property type="nucleotide sequence ID" value="NZ_AKGD01000002.1"/>
</dbReference>
<dbReference type="InterPro" id="IPR021382">
    <property type="entry name" value="DUF3014"/>
</dbReference>
<gene>
    <name evidence="2" type="ORF">WQQ_25810</name>
</gene>
<dbReference type="AlphaFoldDB" id="I7ZAY3"/>
<feature type="region of interest" description="Disordered" evidence="1">
    <location>
        <begin position="40"/>
        <end position="87"/>
    </location>
</feature>
<name>I7ZAY3_9GAMM</name>
<dbReference type="OrthoDB" id="5502479at2"/>